<dbReference type="SUPFAM" id="SSF51004">
    <property type="entry name" value="C-terminal (heme d1) domain of cytochrome cd1-nitrite reductase"/>
    <property type="match status" value="1"/>
</dbReference>
<dbReference type="PANTHER" id="PTHR30344">
    <property type="entry name" value="6-PHOSPHOGLUCONOLACTONASE-RELATED"/>
    <property type="match status" value="1"/>
</dbReference>
<dbReference type="PANTHER" id="PTHR30344:SF1">
    <property type="entry name" value="6-PHOSPHOGLUCONOLACTONASE"/>
    <property type="match status" value="1"/>
</dbReference>
<dbReference type="InterPro" id="IPR050282">
    <property type="entry name" value="Cycloisomerase_2"/>
</dbReference>
<organism evidence="2 3">
    <name type="scientific">Kitasatospora cathayae</name>
    <dbReference type="NCBI Taxonomy" id="3004092"/>
    <lineage>
        <taxon>Bacteria</taxon>
        <taxon>Bacillati</taxon>
        <taxon>Actinomycetota</taxon>
        <taxon>Actinomycetes</taxon>
        <taxon>Kitasatosporales</taxon>
        <taxon>Streptomycetaceae</taxon>
        <taxon>Kitasatospora</taxon>
    </lineage>
</organism>
<dbReference type="InterPro" id="IPR015943">
    <property type="entry name" value="WD40/YVTN_repeat-like_dom_sf"/>
</dbReference>
<dbReference type="Proteomes" id="UP001212821">
    <property type="component" value="Chromosome"/>
</dbReference>
<evidence type="ECO:0000256" key="1">
    <source>
        <dbReference type="ARBA" id="ARBA00005564"/>
    </source>
</evidence>
<reference evidence="3" key="1">
    <citation type="submission" date="2022-12" db="EMBL/GenBank/DDBJ databases">
        <authorList>
            <person name="Mo P."/>
        </authorList>
    </citation>
    <scope>NUCLEOTIDE SEQUENCE [LARGE SCALE GENOMIC DNA]</scope>
    <source>
        <strain evidence="3">HUAS 3-15</strain>
    </source>
</reference>
<dbReference type="Gene3D" id="2.130.10.10">
    <property type="entry name" value="YVTN repeat-like/Quinoprotein amine dehydrogenase"/>
    <property type="match status" value="1"/>
</dbReference>
<comment type="similarity">
    <text evidence="1">Belongs to the cycloisomerase 2 family.</text>
</comment>
<proteinExistence type="inferred from homology"/>
<keyword evidence="3" id="KW-1185">Reference proteome</keyword>
<dbReference type="Pfam" id="PF10282">
    <property type="entry name" value="Lactonase"/>
    <property type="match status" value="1"/>
</dbReference>
<sequence>MNHPPNDLPATASGGTLVIGSAAPASTPGAGLSTVRYDAGGAMSLVRTLPVDHPSYVAVDPTRAVLHAVVEQEAGRVLSLGTDVDTVTPGPPATVASGGAGPCHLAVHPSGSHVFVAHYGDGVLSAIPTGADGTIAAGPVQTIRHPGREACGELLTEPHAHMAAPSPDGRFLLCTDLGTDRIHVYAFTEATGRLSAHQTVGLPPGRGPRHLVFHPSARYVHVLNELSSTLTVCTWDPHAGRLGPTAELETRQDPGAPNANSAAAVRLSADGRFLYTTNRGDDAIAVHAVRDDGASVELLTTVACGGSWPRDIALSPDGRLLFCANQRSDTLTAFHRDPSSGRLTPAGEPLAITEPTSVLPIGR</sequence>
<dbReference type="InterPro" id="IPR011048">
    <property type="entry name" value="Haem_d1_sf"/>
</dbReference>
<protein>
    <submittedName>
        <fullName evidence="2">Lactonase family protein</fullName>
    </submittedName>
</protein>
<dbReference type="EMBL" id="CP115450">
    <property type="protein sequence ID" value="WBP84785.1"/>
    <property type="molecule type" value="Genomic_DNA"/>
</dbReference>
<dbReference type="InterPro" id="IPR019405">
    <property type="entry name" value="Lactonase_7-beta_prop"/>
</dbReference>
<evidence type="ECO:0000313" key="2">
    <source>
        <dbReference type="EMBL" id="WBP84785.1"/>
    </source>
</evidence>
<evidence type="ECO:0000313" key="3">
    <source>
        <dbReference type="Proteomes" id="UP001212821"/>
    </source>
</evidence>
<dbReference type="RefSeq" id="WP_270140273.1">
    <property type="nucleotide sequence ID" value="NZ_CP115450.1"/>
</dbReference>
<gene>
    <name evidence="2" type="ORF">O1G21_02255</name>
</gene>
<name>A0ABY7PWR7_9ACTN</name>
<accession>A0ABY7PWR7</accession>